<evidence type="ECO:0008006" key="5">
    <source>
        <dbReference type="Google" id="ProtNLM"/>
    </source>
</evidence>
<dbReference type="SUPFAM" id="SSF50249">
    <property type="entry name" value="Nucleic acid-binding proteins"/>
    <property type="match status" value="1"/>
</dbReference>
<evidence type="ECO:0000259" key="1">
    <source>
        <dbReference type="Pfam" id="PF01796"/>
    </source>
</evidence>
<dbReference type="PANTHER" id="PTHR34075">
    <property type="entry name" value="BLR3430 PROTEIN"/>
    <property type="match status" value="1"/>
</dbReference>
<dbReference type="Proteomes" id="UP000334019">
    <property type="component" value="Chromosome"/>
</dbReference>
<dbReference type="Pfam" id="PF12172">
    <property type="entry name" value="zf-ChsH2"/>
    <property type="match status" value="1"/>
</dbReference>
<dbReference type="InterPro" id="IPR002878">
    <property type="entry name" value="ChsH2_C"/>
</dbReference>
<reference evidence="3 4" key="1">
    <citation type="submission" date="2019-11" db="EMBL/GenBank/DDBJ databases">
        <authorList>
            <person name="He Y."/>
        </authorList>
    </citation>
    <scope>NUCLEOTIDE SEQUENCE [LARGE SCALE GENOMIC DNA]</scope>
    <source>
        <strain evidence="3 4">SCSIO 58843</strain>
    </source>
</reference>
<feature type="domain" description="ChsH2 rubredoxin-like zinc ribbon" evidence="2">
    <location>
        <begin position="17"/>
        <end position="51"/>
    </location>
</feature>
<proteinExistence type="predicted"/>
<organism evidence="3 4">
    <name type="scientific">Actinomarinicola tropica</name>
    <dbReference type="NCBI Taxonomy" id="2789776"/>
    <lineage>
        <taxon>Bacteria</taxon>
        <taxon>Bacillati</taxon>
        <taxon>Actinomycetota</taxon>
        <taxon>Acidimicrobiia</taxon>
        <taxon>Acidimicrobiales</taxon>
        <taxon>Iamiaceae</taxon>
        <taxon>Actinomarinicola</taxon>
    </lineage>
</organism>
<dbReference type="InterPro" id="IPR022002">
    <property type="entry name" value="ChsH2_Znr"/>
</dbReference>
<dbReference type="KEGG" id="atq:GH723_02280"/>
<dbReference type="EMBL" id="CP045851">
    <property type="protein sequence ID" value="QGG94025.1"/>
    <property type="molecule type" value="Genomic_DNA"/>
</dbReference>
<dbReference type="Pfam" id="PF01796">
    <property type="entry name" value="OB_ChsH2_C"/>
    <property type="match status" value="1"/>
</dbReference>
<name>A0A5Q2RLG1_9ACTN</name>
<dbReference type="PANTHER" id="PTHR34075:SF5">
    <property type="entry name" value="BLR3430 PROTEIN"/>
    <property type="match status" value="1"/>
</dbReference>
<evidence type="ECO:0000259" key="2">
    <source>
        <dbReference type="Pfam" id="PF12172"/>
    </source>
</evidence>
<dbReference type="AlphaFoldDB" id="A0A5Q2RLG1"/>
<evidence type="ECO:0000313" key="3">
    <source>
        <dbReference type="EMBL" id="QGG94025.1"/>
    </source>
</evidence>
<feature type="domain" description="ChsH2 C-terminal OB-fold" evidence="1">
    <location>
        <begin position="53"/>
        <end position="117"/>
    </location>
</feature>
<dbReference type="RefSeq" id="WP_153758131.1">
    <property type="nucleotide sequence ID" value="NZ_CP045851.1"/>
</dbReference>
<accession>A0A5Q2RLG1</accession>
<dbReference type="InterPro" id="IPR052513">
    <property type="entry name" value="Thioester_dehydratase-like"/>
</dbReference>
<sequence length="135" mass="15108">MPRIEPPVTPLAEPYWEATRPEEPVAQRCGSCDGFVWYPREACPHCLSADLRWEPLAGTGTIYTFNVMRKPGNPMMGDEVPYVVGLVDLDEGIRMTTNIVGADPSSLRCDQRVAVDWSEELSDGRRLPVFRPADD</sequence>
<evidence type="ECO:0000313" key="4">
    <source>
        <dbReference type="Proteomes" id="UP000334019"/>
    </source>
</evidence>
<gene>
    <name evidence="3" type="ORF">GH723_02280</name>
</gene>
<dbReference type="Gene3D" id="6.10.30.10">
    <property type="match status" value="1"/>
</dbReference>
<dbReference type="InterPro" id="IPR012340">
    <property type="entry name" value="NA-bd_OB-fold"/>
</dbReference>
<protein>
    <recommendedName>
        <fullName evidence="5">DNA-binding protein</fullName>
    </recommendedName>
</protein>
<keyword evidence="4" id="KW-1185">Reference proteome</keyword>